<evidence type="ECO:0000313" key="6">
    <source>
        <dbReference type="Proteomes" id="UP001431776"/>
    </source>
</evidence>
<dbReference type="InterPro" id="IPR046342">
    <property type="entry name" value="CBS_dom_sf"/>
</dbReference>
<comment type="subcellular location">
    <subcellularLocation>
        <location evidence="1">Cell membrane</location>
        <topology evidence="1">Multi-pass membrane protein</topology>
    </subcellularLocation>
</comment>
<dbReference type="InterPro" id="IPR002550">
    <property type="entry name" value="CNNM"/>
</dbReference>
<protein>
    <submittedName>
        <fullName evidence="5">CNNM domain-containing protein</fullName>
    </submittedName>
</protein>
<feature type="domain" description="CBS" evidence="4">
    <location>
        <begin position="270"/>
        <end position="330"/>
    </location>
</feature>
<dbReference type="Pfam" id="PF00571">
    <property type="entry name" value="CBS"/>
    <property type="match status" value="1"/>
</dbReference>
<dbReference type="PANTHER" id="PTHR43099">
    <property type="entry name" value="UPF0053 PROTEIN YRKA"/>
    <property type="match status" value="1"/>
</dbReference>
<dbReference type="InterPro" id="IPR051676">
    <property type="entry name" value="UPF0053_domain"/>
</dbReference>
<evidence type="ECO:0000256" key="1">
    <source>
        <dbReference type="ARBA" id="ARBA00004651"/>
    </source>
</evidence>
<accession>A0AAW6TXZ9</accession>
<evidence type="ECO:0000256" key="3">
    <source>
        <dbReference type="PROSITE-ProRule" id="PRU00703"/>
    </source>
</evidence>
<reference evidence="5" key="1">
    <citation type="submission" date="2023-05" db="EMBL/GenBank/DDBJ databases">
        <title>Anaerotaeda fermentans gen. nov., sp. nov., a novel anaerobic planctomycete of the new family within the order Sedimentisphaerales isolated from Taman Peninsula, Russia.</title>
        <authorList>
            <person name="Khomyakova M.A."/>
            <person name="Merkel A.Y."/>
            <person name="Slobodkin A.I."/>
        </authorList>
    </citation>
    <scope>NUCLEOTIDE SEQUENCE</scope>
    <source>
        <strain evidence="5">M17dextr</strain>
    </source>
</reference>
<sequence>MIAGLAVFAVLLSAVFSGLETGMYRVSRLRVRLGAEQGNWRQRVLGRLLPDGAGLLLSLLVANNLANYAASSSVTYLLLEVVESEHTAELLTTALMAPLLFVFAESLPKNVFLARADALMAFFAPMLLVTHRVLTWCGIVPLLKGLAYLFGRAIGSPVPSRTMIASAQRHQVQAILRDTREEGLLSPVQTDIVDRIVTIPGLRLSAVMVPFRQVQSVDVRSGRAALLNVLRRRAWTRLPVWQDAPTHVVGFVNVYDVLSSNESFDDLSRFVRPLRRMDVGTSVIDAIDTMRSDRVKIVLVMRTRRGGHEVPIGIVTMKDLVEELLGELAEW</sequence>
<dbReference type="Pfam" id="PF01595">
    <property type="entry name" value="CNNM"/>
    <property type="match status" value="1"/>
</dbReference>
<comment type="caution">
    <text evidence="5">The sequence shown here is derived from an EMBL/GenBank/DDBJ whole genome shotgun (WGS) entry which is preliminary data.</text>
</comment>
<keyword evidence="3" id="KW-0129">CBS domain</keyword>
<keyword evidence="2" id="KW-1003">Cell membrane</keyword>
<dbReference type="GO" id="GO:0005886">
    <property type="term" value="C:plasma membrane"/>
    <property type="evidence" value="ECO:0007669"/>
    <property type="project" value="UniProtKB-SubCell"/>
</dbReference>
<keyword evidence="6" id="KW-1185">Reference proteome</keyword>
<evidence type="ECO:0000256" key="2">
    <source>
        <dbReference type="ARBA" id="ARBA00022475"/>
    </source>
</evidence>
<keyword evidence="2" id="KW-0472">Membrane</keyword>
<dbReference type="PANTHER" id="PTHR43099:SF5">
    <property type="entry name" value="HLYC_CORC FAMILY TRANSPORTER"/>
    <property type="match status" value="1"/>
</dbReference>
<dbReference type="PROSITE" id="PS51371">
    <property type="entry name" value="CBS"/>
    <property type="match status" value="1"/>
</dbReference>
<name>A0AAW6TXZ9_9BACT</name>
<dbReference type="SUPFAM" id="SSF54631">
    <property type="entry name" value="CBS-domain pair"/>
    <property type="match status" value="1"/>
</dbReference>
<organism evidence="5 6">
    <name type="scientific">Anaerobaca lacustris</name>
    <dbReference type="NCBI Taxonomy" id="3044600"/>
    <lineage>
        <taxon>Bacteria</taxon>
        <taxon>Pseudomonadati</taxon>
        <taxon>Planctomycetota</taxon>
        <taxon>Phycisphaerae</taxon>
        <taxon>Sedimentisphaerales</taxon>
        <taxon>Anaerobacaceae</taxon>
        <taxon>Anaerobaca</taxon>
    </lineage>
</organism>
<evidence type="ECO:0000313" key="5">
    <source>
        <dbReference type="EMBL" id="MDI6447898.1"/>
    </source>
</evidence>
<dbReference type="Proteomes" id="UP001431776">
    <property type="component" value="Unassembled WGS sequence"/>
</dbReference>
<gene>
    <name evidence="5" type="ORF">QJ522_02485</name>
</gene>
<dbReference type="EMBL" id="JASCXX010000002">
    <property type="protein sequence ID" value="MDI6447898.1"/>
    <property type="molecule type" value="Genomic_DNA"/>
</dbReference>
<dbReference type="Gene3D" id="3.10.580.10">
    <property type="entry name" value="CBS-domain"/>
    <property type="match status" value="1"/>
</dbReference>
<dbReference type="RefSeq" id="WP_349243309.1">
    <property type="nucleotide sequence ID" value="NZ_JASCXX010000002.1"/>
</dbReference>
<dbReference type="InterPro" id="IPR000644">
    <property type="entry name" value="CBS_dom"/>
</dbReference>
<proteinExistence type="predicted"/>
<dbReference type="AlphaFoldDB" id="A0AAW6TXZ9"/>
<evidence type="ECO:0000259" key="4">
    <source>
        <dbReference type="PROSITE" id="PS51371"/>
    </source>
</evidence>